<comment type="caution">
    <text evidence="4">The sequence shown here is derived from an EMBL/GenBank/DDBJ whole genome shotgun (WGS) entry which is preliminary data.</text>
</comment>
<reference evidence="4 5" key="1">
    <citation type="submission" date="2018-03" db="EMBL/GenBank/DDBJ databases">
        <title>Streptomyces dioscori sp. nov., a novel endophytic actinobacterium isolated from bulbil of Dioscorea bulbifera L.</title>
        <authorList>
            <person name="Zhikuan W."/>
        </authorList>
    </citation>
    <scope>NUCLEOTIDE SEQUENCE [LARGE SCALE GENOMIC DNA]</scope>
    <source>
        <strain evidence="4 5">A217</strain>
    </source>
</reference>
<dbReference type="Gene3D" id="3.30.360.10">
    <property type="entry name" value="Dihydrodipicolinate Reductase, domain 2"/>
    <property type="match status" value="1"/>
</dbReference>
<dbReference type="AlphaFoldDB" id="A0A2P8PUD9"/>
<dbReference type="OrthoDB" id="9776544at2"/>
<evidence type="ECO:0000256" key="1">
    <source>
        <dbReference type="ARBA" id="ARBA00023002"/>
    </source>
</evidence>
<dbReference type="Pfam" id="PF01408">
    <property type="entry name" value="GFO_IDH_MocA"/>
    <property type="match status" value="1"/>
</dbReference>
<sequence>MTTRTPVGVGLIGAGNISDQYLTNLTAFPDVRVLAVGDLDTARARGQAQKYGVELWGAPELVLAHPDVDIVVNLTIPAVHAEVSSAIIAAGKHVWSEKPIAIDRLSARSLLDTASAAGLRVGIAPDTVLGPGLQTARRAIARGDIGTPLSAYTVMQYAGPDLWHPDPEFLFAKGAGPLFDMGPYYLTALVSLFGSISRVSAVGSTGRPTRTIRAGARAGTDFTVGVPTHIAAIARFDSGAVSQSTFSFDSPLTRTGVVEITGTEGTLVVPDPNTFAGDVRITRVPRPGSEPVWETVPPVGVASGRGLGVLDMARAIRAGQPHIATGELGYHVLDALMAIDEAAASGETAHVTSGIGDLPLVPEDRDPYGATL</sequence>
<dbReference type="RefSeq" id="WP_107022104.1">
    <property type="nucleotide sequence ID" value="NZ_KZ679063.1"/>
</dbReference>
<dbReference type="Gene3D" id="3.40.50.720">
    <property type="entry name" value="NAD(P)-binding Rossmann-like Domain"/>
    <property type="match status" value="1"/>
</dbReference>
<feature type="domain" description="Gfo/Idh/MocA-like oxidoreductase N-terminal" evidence="2">
    <location>
        <begin position="8"/>
        <end position="122"/>
    </location>
</feature>
<dbReference type="PANTHER" id="PTHR43818:SF11">
    <property type="entry name" value="BCDNA.GH03377"/>
    <property type="match status" value="1"/>
</dbReference>
<dbReference type="SUPFAM" id="SSF55347">
    <property type="entry name" value="Glyceraldehyde-3-phosphate dehydrogenase-like, C-terminal domain"/>
    <property type="match status" value="1"/>
</dbReference>
<dbReference type="InterPro" id="IPR050463">
    <property type="entry name" value="Gfo/Idh/MocA_oxidrdct_glycsds"/>
</dbReference>
<dbReference type="InterPro" id="IPR036291">
    <property type="entry name" value="NAD(P)-bd_dom_sf"/>
</dbReference>
<dbReference type="SUPFAM" id="SSF51735">
    <property type="entry name" value="NAD(P)-binding Rossmann-fold domains"/>
    <property type="match status" value="1"/>
</dbReference>
<dbReference type="EMBL" id="PYBJ01000038">
    <property type="protein sequence ID" value="PSM37620.1"/>
    <property type="molecule type" value="Genomic_DNA"/>
</dbReference>
<dbReference type="PANTHER" id="PTHR43818">
    <property type="entry name" value="BCDNA.GH03377"/>
    <property type="match status" value="1"/>
</dbReference>
<evidence type="ECO:0000313" key="5">
    <source>
        <dbReference type="Proteomes" id="UP000240429"/>
    </source>
</evidence>
<accession>A0A2P8PUD9</accession>
<evidence type="ECO:0000313" key="4">
    <source>
        <dbReference type="EMBL" id="PSM37620.1"/>
    </source>
</evidence>
<gene>
    <name evidence="4" type="ORF">C6Y14_41410</name>
</gene>
<dbReference type="GO" id="GO:0016491">
    <property type="term" value="F:oxidoreductase activity"/>
    <property type="evidence" value="ECO:0007669"/>
    <property type="project" value="UniProtKB-KW"/>
</dbReference>
<organism evidence="4 5">
    <name type="scientific">Streptomyces dioscori</name>
    <dbReference type="NCBI Taxonomy" id="2109333"/>
    <lineage>
        <taxon>Bacteria</taxon>
        <taxon>Bacillati</taxon>
        <taxon>Actinomycetota</taxon>
        <taxon>Actinomycetes</taxon>
        <taxon>Kitasatosporales</taxon>
        <taxon>Streptomycetaceae</taxon>
        <taxon>Streptomyces</taxon>
        <taxon>Streptomyces aurantiacus group</taxon>
    </lineage>
</organism>
<proteinExistence type="predicted"/>
<protein>
    <submittedName>
        <fullName evidence="4">Oxidoreductase</fullName>
    </submittedName>
</protein>
<dbReference type="GO" id="GO:0000166">
    <property type="term" value="F:nucleotide binding"/>
    <property type="evidence" value="ECO:0007669"/>
    <property type="project" value="InterPro"/>
</dbReference>
<dbReference type="Pfam" id="PF22725">
    <property type="entry name" value="GFO_IDH_MocA_C3"/>
    <property type="match status" value="1"/>
</dbReference>
<dbReference type="InterPro" id="IPR000683">
    <property type="entry name" value="Gfo/Idh/MocA-like_OxRdtase_N"/>
</dbReference>
<feature type="domain" description="GFO/IDH/MocA-like oxidoreductase" evidence="3">
    <location>
        <begin position="134"/>
        <end position="267"/>
    </location>
</feature>
<evidence type="ECO:0000259" key="2">
    <source>
        <dbReference type="Pfam" id="PF01408"/>
    </source>
</evidence>
<keyword evidence="1" id="KW-0560">Oxidoreductase</keyword>
<evidence type="ECO:0000259" key="3">
    <source>
        <dbReference type="Pfam" id="PF22725"/>
    </source>
</evidence>
<dbReference type="InterPro" id="IPR055170">
    <property type="entry name" value="GFO_IDH_MocA-like_dom"/>
</dbReference>
<name>A0A2P8PUD9_9ACTN</name>
<dbReference type="Proteomes" id="UP000240429">
    <property type="component" value="Unassembled WGS sequence"/>
</dbReference>
<keyword evidence="5" id="KW-1185">Reference proteome</keyword>